<feature type="transmembrane region" description="Helical" evidence="1">
    <location>
        <begin position="56"/>
        <end position="79"/>
    </location>
</feature>
<gene>
    <name evidence="3" type="ORF">TM074_00110</name>
</gene>
<evidence type="ECO:0000256" key="2">
    <source>
        <dbReference type="SAM" id="SignalP"/>
    </source>
</evidence>
<keyword evidence="2" id="KW-0732">Signal</keyword>
<sequence length="126" mass="13164">MKKTVLSIALMICMVFGVSALLTTSLSGSVSAQVSDGIDIATTPEMKGKQIEGKGGLIQTVVNVLLWVVGALSVIMIIFSGIRYVTSAGDAAKTKAAQNSLIYAVVGLIVAIFAWAIVNMVIDKFV</sequence>
<keyword evidence="1" id="KW-0472">Membrane</keyword>
<protein>
    <submittedName>
        <fullName evidence="3">Uncharacterized protein</fullName>
    </submittedName>
</protein>
<dbReference type="EMBL" id="CP158487">
    <property type="protein sequence ID" value="XDN89111.1"/>
    <property type="molecule type" value="Genomic_DNA"/>
</dbReference>
<organism evidence="3">
    <name type="scientific">Candidatus Nanosynbacter sp. TM7-074</name>
    <dbReference type="NCBI Taxonomy" id="3158573"/>
    <lineage>
        <taxon>Bacteria</taxon>
        <taxon>Candidatus Saccharimonadota</taxon>
        <taxon>Candidatus Saccharimonadia</taxon>
        <taxon>Candidatus Nanosynbacterales</taxon>
        <taxon>Candidatus Nanosynbacteraceae</taxon>
        <taxon>Candidatus Nanosynbacter</taxon>
    </lineage>
</organism>
<keyword evidence="1" id="KW-1133">Transmembrane helix</keyword>
<feature type="chain" id="PRO_5044330029" evidence="2">
    <location>
        <begin position="33"/>
        <end position="126"/>
    </location>
</feature>
<evidence type="ECO:0000256" key="1">
    <source>
        <dbReference type="SAM" id="Phobius"/>
    </source>
</evidence>
<feature type="transmembrane region" description="Helical" evidence="1">
    <location>
        <begin position="100"/>
        <end position="122"/>
    </location>
</feature>
<dbReference type="Pfam" id="PF18895">
    <property type="entry name" value="T4SS_pilin"/>
    <property type="match status" value="1"/>
</dbReference>
<dbReference type="RefSeq" id="WP_369000395.1">
    <property type="nucleotide sequence ID" value="NZ_CP158487.1"/>
</dbReference>
<feature type="signal peptide" evidence="2">
    <location>
        <begin position="1"/>
        <end position="32"/>
    </location>
</feature>
<evidence type="ECO:0000313" key="3">
    <source>
        <dbReference type="EMBL" id="XDN89111.1"/>
    </source>
</evidence>
<keyword evidence="1" id="KW-0812">Transmembrane</keyword>
<dbReference type="InterPro" id="IPR043993">
    <property type="entry name" value="T4SS_pilin"/>
</dbReference>
<proteinExistence type="predicted"/>
<name>A0AB39JBG1_9BACT</name>
<dbReference type="AlphaFoldDB" id="A0AB39JBG1"/>
<accession>A0AB39JBG1</accession>
<reference evidence="3" key="1">
    <citation type="submission" date="2024-06" db="EMBL/GenBank/DDBJ databases">
        <authorList>
            <person name="Atkinson C."/>
            <person name="McLean J."/>
            <person name="Gallagher L."/>
            <person name="Bor B."/>
            <person name="Mougous J."/>
        </authorList>
    </citation>
    <scope>NUCLEOTIDE SEQUENCE</scope>
    <source>
        <strain evidence="3">TM7-074</strain>
    </source>
</reference>